<keyword evidence="2" id="KW-1185">Reference proteome</keyword>
<name>A0A1I4ETT9_9FIRM</name>
<evidence type="ECO:0000313" key="1">
    <source>
        <dbReference type="EMBL" id="SFL09104.1"/>
    </source>
</evidence>
<evidence type="ECO:0000313" key="2">
    <source>
        <dbReference type="Proteomes" id="UP000199006"/>
    </source>
</evidence>
<accession>A0A1I4ETT9</accession>
<protein>
    <submittedName>
        <fullName evidence="1">Uncharacterized protein</fullName>
    </submittedName>
</protein>
<dbReference type="RefSeq" id="WP_089858116.1">
    <property type="nucleotide sequence ID" value="NZ_FOTI01000001.1"/>
</dbReference>
<gene>
    <name evidence="1" type="ORF">SAMN02983006_00147</name>
</gene>
<organism evidence="1 2">
    <name type="scientific">Halanaerobium salsuginis</name>
    <dbReference type="NCBI Taxonomy" id="29563"/>
    <lineage>
        <taxon>Bacteria</taxon>
        <taxon>Bacillati</taxon>
        <taxon>Bacillota</taxon>
        <taxon>Clostridia</taxon>
        <taxon>Halanaerobiales</taxon>
        <taxon>Halanaerobiaceae</taxon>
        <taxon>Halanaerobium</taxon>
    </lineage>
</organism>
<proteinExistence type="predicted"/>
<reference evidence="1 2" key="1">
    <citation type="submission" date="2016-10" db="EMBL/GenBank/DDBJ databases">
        <authorList>
            <person name="de Groot N.N."/>
        </authorList>
    </citation>
    <scope>NUCLEOTIDE SEQUENCE [LARGE SCALE GENOMIC DNA]</scope>
    <source>
        <strain evidence="1 2">ATCC 51327</strain>
    </source>
</reference>
<sequence>MSIKIKKIISYFLVIILILLLAQQLLILKTNIEKNFQLKSTNQSVLNELLLLKIKYSKKAKKTHSSDSQNDKQEFDYFLNEIQSYNLKLINYQKNKSELALNLTGDFTSILYFLTDLEKNFSSLKLKRLKLQKNSNKLVLFLKIKRLKRVDLNEK</sequence>
<dbReference type="Proteomes" id="UP000199006">
    <property type="component" value="Unassembled WGS sequence"/>
</dbReference>
<dbReference type="STRING" id="29563.SAMN02983006_00147"/>
<dbReference type="EMBL" id="FOTI01000001">
    <property type="protein sequence ID" value="SFL09104.1"/>
    <property type="molecule type" value="Genomic_DNA"/>
</dbReference>
<dbReference type="AlphaFoldDB" id="A0A1I4ETT9"/>